<dbReference type="AlphaFoldDB" id="A0A8K0P433"/>
<evidence type="ECO:0000313" key="1">
    <source>
        <dbReference type="EMBL" id="KAG8235160.1"/>
    </source>
</evidence>
<organism evidence="1 2">
    <name type="scientific">Ladona fulva</name>
    <name type="common">Scarce chaser dragonfly</name>
    <name type="synonym">Libellula fulva</name>
    <dbReference type="NCBI Taxonomy" id="123851"/>
    <lineage>
        <taxon>Eukaryota</taxon>
        <taxon>Metazoa</taxon>
        <taxon>Ecdysozoa</taxon>
        <taxon>Arthropoda</taxon>
        <taxon>Hexapoda</taxon>
        <taxon>Insecta</taxon>
        <taxon>Pterygota</taxon>
        <taxon>Palaeoptera</taxon>
        <taxon>Odonata</taxon>
        <taxon>Epiprocta</taxon>
        <taxon>Anisoptera</taxon>
        <taxon>Libelluloidea</taxon>
        <taxon>Libellulidae</taxon>
        <taxon>Ladona</taxon>
    </lineage>
</organism>
<sequence length="132" mass="14544">MSLLLELAAQRGSLPHILDTVLLLLTLWDRGKDAPDNRSISAWTSAPLVPFLRRLDCIPCTKTASIDSNSSDPEVWGDDDGNISVSPTECFLRYLELPENDEVCIDLRQTAVVIMSHLDRLAAPCAPPPDFV</sequence>
<reference evidence="1" key="1">
    <citation type="submission" date="2013-04" db="EMBL/GenBank/DDBJ databases">
        <authorList>
            <person name="Qu J."/>
            <person name="Murali S.C."/>
            <person name="Bandaranaike D."/>
            <person name="Bellair M."/>
            <person name="Blankenburg K."/>
            <person name="Chao H."/>
            <person name="Dinh H."/>
            <person name="Doddapaneni H."/>
            <person name="Downs B."/>
            <person name="Dugan-Rocha S."/>
            <person name="Elkadiri S."/>
            <person name="Gnanaolivu R.D."/>
            <person name="Hernandez B."/>
            <person name="Javaid M."/>
            <person name="Jayaseelan J.C."/>
            <person name="Lee S."/>
            <person name="Li M."/>
            <person name="Ming W."/>
            <person name="Munidasa M."/>
            <person name="Muniz J."/>
            <person name="Nguyen L."/>
            <person name="Ongeri F."/>
            <person name="Osuji N."/>
            <person name="Pu L.-L."/>
            <person name="Puazo M."/>
            <person name="Qu C."/>
            <person name="Quiroz J."/>
            <person name="Raj R."/>
            <person name="Weissenberger G."/>
            <person name="Xin Y."/>
            <person name="Zou X."/>
            <person name="Han Y."/>
            <person name="Richards S."/>
            <person name="Worley K."/>
            <person name="Muzny D."/>
            <person name="Gibbs R."/>
        </authorList>
    </citation>
    <scope>NUCLEOTIDE SEQUENCE</scope>
    <source>
        <strain evidence="1">Sampled in the wild</strain>
    </source>
</reference>
<proteinExistence type="predicted"/>
<accession>A0A8K0P433</accession>
<name>A0A8K0P433_LADFU</name>
<gene>
    <name evidence="1" type="ORF">J437_LFUL015200</name>
</gene>
<dbReference type="Proteomes" id="UP000792457">
    <property type="component" value="Unassembled WGS sequence"/>
</dbReference>
<keyword evidence="2" id="KW-1185">Reference proteome</keyword>
<dbReference type="EMBL" id="KZ308883">
    <property type="protein sequence ID" value="KAG8235160.1"/>
    <property type="molecule type" value="Genomic_DNA"/>
</dbReference>
<feature type="non-terminal residue" evidence="1">
    <location>
        <position position="1"/>
    </location>
</feature>
<protein>
    <submittedName>
        <fullName evidence="1">Uncharacterized protein</fullName>
    </submittedName>
</protein>
<dbReference type="OrthoDB" id="239701at2759"/>
<comment type="caution">
    <text evidence="1">The sequence shown here is derived from an EMBL/GenBank/DDBJ whole genome shotgun (WGS) entry which is preliminary data.</text>
</comment>
<reference evidence="1" key="2">
    <citation type="submission" date="2017-10" db="EMBL/GenBank/DDBJ databases">
        <title>Ladona fulva Genome sequencing and assembly.</title>
        <authorList>
            <person name="Murali S."/>
            <person name="Richards S."/>
            <person name="Bandaranaike D."/>
            <person name="Bellair M."/>
            <person name="Blankenburg K."/>
            <person name="Chao H."/>
            <person name="Dinh H."/>
            <person name="Doddapaneni H."/>
            <person name="Dugan-Rocha S."/>
            <person name="Elkadiri S."/>
            <person name="Gnanaolivu R."/>
            <person name="Hernandez B."/>
            <person name="Skinner E."/>
            <person name="Javaid M."/>
            <person name="Lee S."/>
            <person name="Li M."/>
            <person name="Ming W."/>
            <person name="Munidasa M."/>
            <person name="Muniz J."/>
            <person name="Nguyen L."/>
            <person name="Hughes D."/>
            <person name="Osuji N."/>
            <person name="Pu L.-L."/>
            <person name="Puazo M."/>
            <person name="Qu C."/>
            <person name="Quiroz J."/>
            <person name="Raj R."/>
            <person name="Weissenberger G."/>
            <person name="Xin Y."/>
            <person name="Zou X."/>
            <person name="Han Y."/>
            <person name="Worley K."/>
            <person name="Muzny D."/>
            <person name="Gibbs R."/>
        </authorList>
    </citation>
    <scope>NUCLEOTIDE SEQUENCE</scope>
    <source>
        <strain evidence="1">Sampled in the wild</strain>
    </source>
</reference>
<evidence type="ECO:0000313" key="2">
    <source>
        <dbReference type="Proteomes" id="UP000792457"/>
    </source>
</evidence>